<comment type="caution">
    <text evidence="3">The sequence shown here is derived from an EMBL/GenBank/DDBJ whole genome shotgun (WGS) entry which is preliminary data.</text>
</comment>
<keyword evidence="2" id="KW-0819">tRNA processing</keyword>
<dbReference type="InterPro" id="IPR002759">
    <property type="entry name" value="Pop5/Rpp14/Rnp2-like"/>
</dbReference>
<gene>
    <name evidence="3" type="ORF">BSTOLATCC_MIC18852</name>
</gene>
<name>A0AAU9IX07_9CILI</name>
<dbReference type="SUPFAM" id="SSF160350">
    <property type="entry name" value="Rnp2-like"/>
    <property type="match status" value="1"/>
</dbReference>
<keyword evidence="4" id="KW-1185">Reference proteome</keyword>
<dbReference type="PANTHER" id="PTHR48414">
    <property type="entry name" value="POP5 HOMOLOG, RIBONUCLEASE P_MRP SUBUNIT"/>
    <property type="match status" value="1"/>
</dbReference>
<comment type="similarity">
    <text evidence="1">Belongs to the eukaryotic/archaeal RNase P protein component 2 family.</text>
</comment>
<dbReference type="EMBL" id="CAJZBQ010000018">
    <property type="protein sequence ID" value="CAG9317609.1"/>
    <property type="molecule type" value="Genomic_DNA"/>
</dbReference>
<evidence type="ECO:0000256" key="2">
    <source>
        <dbReference type="ARBA" id="ARBA00022694"/>
    </source>
</evidence>
<accession>A0AAU9IX07</accession>
<dbReference type="PANTHER" id="PTHR48414:SF1">
    <property type="entry name" value="POP5 HOMOLOG, RIBONUCLEASE P_MRP SUBUNIT"/>
    <property type="match status" value="1"/>
</dbReference>
<organism evidence="3 4">
    <name type="scientific">Blepharisma stoltei</name>
    <dbReference type="NCBI Taxonomy" id="1481888"/>
    <lineage>
        <taxon>Eukaryota</taxon>
        <taxon>Sar</taxon>
        <taxon>Alveolata</taxon>
        <taxon>Ciliophora</taxon>
        <taxon>Postciliodesmatophora</taxon>
        <taxon>Heterotrichea</taxon>
        <taxon>Heterotrichida</taxon>
        <taxon>Blepharismidae</taxon>
        <taxon>Blepharisma</taxon>
    </lineage>
</organism>
<sequence>MVRFKNRYLLCELKWEDEKYDPNIKNKDVYEAIKDSIGMNFGDFGIGLSVISLSIKYWNPVTNLFILRVSRECYRLVWAGLSLITHIRSRRVRPSVIYCAGTIRTCERKAALFIRNWLSKSKNPLERQLKELQAKSMMSELAVMIP</sequence>
<reference evidence="3" key="1">
    <citation type="submission" date="2021-09" db="EMBL/GenBank/DDBJ databases">
        <authorList>
            <consortium name="AG Swart"/>
            <person name="Singh M."/>
            <person name="Singh A."/>
            <person name="Seah K."/>
            <person name="Emmerich C."/>
        </authorList>
    </citation>
    <scope>NUCLEOTIDE SEQUENCE</scope>
    <source>
        <strain evidence="3">ATCC30299</strain>
    </source>
</reference>
<dbReference type="Pfam" id="PF01900">
    <property type="entry name" value="RNase_P_Rpp14"/>
    <property type="match status" value="1"/>
</dbReference>
<dbReference type="AlphaFoldDB" id="A0AAU9IX07"/>
<dbReference type="GO" id="GO:0030677">
    <property type="term" value="C:ribonuclease P complex"/>
    <property type="evidence" value="ECO:0007669"/>
    <property type="project" value="InterPro"/>
</dbReference>
<protein>
    <submittedName>
        <fullName evidence="3">Uncharacterized protein</fullName>
    </submittedName>
</protein>
<dbReference type="GO" id="GO:0001682">
    <property type="term" value="P:tRNA 5'-leader removal"/>
    <property type="evidence" value="ECO:0007669"/>
    <property type="project" value="InterPro"/>
</dbReference>
<evidence type="ECO:0000313" key="4">
    <source>
        <dbReference type="Proteomes" id="UP001162131"/>
    </source>
</evidence>
<proteinExistence type="inferred from homology"/>
<evidence type="ECO:0000256" key="1">
    <source>
        <dbReference type="ARBA" id="ARBA00010800"/>
    </source>
</evidence>
<evidence type="ECO:0000313" key="3">
    <source>
        <dbReference type="EMBL" id="CAG9317609.1"/>
    </source>
</evidence>
<dbReference type="InterPro" id="IPR038085">
    <property type="entry name" value="Rnp2-like_sf"/>
</dbReference>
<dbReference type="Proteomes" id="UP001162131">
    <property type="component" value="Unassembled WGS sequence"/>
</dbReference>
<dbReference type="Gene3D" id="3.30.70.3250">
    <property type="entry name" value="Ribonuclease P, Pop5 subunit"/>
    <property type="match status" value="1"/>
</dbReference>